<evidence type="ECO:0000313" key="1">
    <source>
        <dbReference type="EMBL" id="ETZ04838.1"/>
    </source>
</evidence>
<dbReference type="EMBL" id="ARPM03000143">
    <property type="protein sequence ID" value="ETZ04838.1"/>
    <property type="molecule type" value="Genomic_DNA"/>
</dbReference>
<organism evidence="1 2">
    <name type="scientific">Holospora undulata HU1</name>
    <dbReference type="NCBI Taxonomy" id="1321371"/>
    <lineage>
        <taxon>Bacteria</taxon>
        <taxon>Pseudomonadati</taxon>
        <taxon>Pseudomonadota</taxon>
        <taxon>Alphaproteobacteria</taxon>
        <taxon>Holosporales</taxon>
        <taxon>Holosporaceae</taxon>
        <taxon>Holospora</taxon>
    </lineage>
</organism>
<proteinExistence type="predicted"/>
<reference evidence="1 2" key="1">
    <citation type="journal article" date="2013" name="Genome Announc.">
        <title>Draft Genome Sequence of Holospora undulata Strain HU1, a Micronucleus-Specific Symbiont of the Ciliate Paramecium caudatum.</title>
        <authorList>
            <person name="Dohra H."/>
            <person name="Suzuki H."/>
            <person name="Suzuki T."/>
            <person name="Tanaka K."/>
            <person name="Fujishima M."/>
        </authorList>
    </citation>
    <scope>NUCLEOTIDE SEQUENCE [LARGE SCALE GENOMIC DNA]</scope>
    <source>
        <strain evidence="1 2">HU1</strain>
    </source>
</reference>
<sequence>MRKADNKRIALVLWKGYGLEFSLTYKKSIFEACGVSHKYLTSLRSKLNLTFGCPNCKIKLLLKINKKVL</sequence>
<dbReference type="Proteomes" id="UP000026922">
    <property type="component" value="Unassembled WGS sequence"/>
</dbReference>
<comment type="caution">
    <text evidence="1">The sequence shown here is derived from an EMBL/GenBank/DDBJ whole genome shotgun (WGS) entry which is preliminary data.</text>
</comment>
<evidence type="ECO:0000313" key="2">
    <source>
        <dbReference type="Proteomes" id="UP000026922"/>
    </source>
</evidence>
<dbReference type="AlphaFoldDB" id="A0A061JHL3"/>
<accession>A0A061JHL3</accession>
<gene>
    <name evidence="1" type="ORF">K737_300738</name>
</gene>
<keyword evidence="2" id="KW-1185">Reference proteome</keyword>
<protein>
    <submittedName>
        <fullName evidence="1">Uncharacterized protein</fullName>
    </submittedName>
</protein>
<name>A0A061JHL3_9PROT</name>